<keyword evidence="1" id="KW-0677">Repeat</keyword>
<dbReference type="Gene3D" id="1.10.287.1060">
    <property type="entry name" value="ESAT-6-like"/>
    <property type="match status" value="1"/>
</dbReference>
<evidence type="ECO:0000313" key="6">
    <source>
        <dbReference type="EMBL" id="MBS2552516.1"/>
    </source>
</evidence>
<feature type="domain" description="Teneurin-like YD-shell" evidence="5">
    <location>
        <begin position="601"/>
        <end position="743"/>
    </location>
</feature>
<dbReference type="NCBIfam" id="TIGR01643">
    <property type="entry name" value="YD_repeat_2x"/>
    <property type="match status" value="11"/>
</dbReference>
<reference evidence="6 7" key="1">
    <citation type="submission" date="2020-02" db="EMBL/GenBank/DDBJ databases">
        <title>Acidophilic actinobacteria isolated from forest soil.</title>
        <authorList>
            <person name="Golinska P."/>
        </authorList>
    </citation>
    <scope>NUCLEOTIDE SEQUENCE [LARGE SCALE GENOMIC DNA]</scope>
    <source>
        <strain evidence="6 7">NL8</strain>
    </source>
</reference>
<feature type="domain" description="Teneurin-like YD-shell" evidence="5">
    <location>
        <begin position="857"/>
        <end position="993"/>
    </location>
</feature>
<proteinExistence type="predicted"/>
<dbReference type="InterPro" id="IPR036689">
    <property type="entry name" value="ESAT-6-like_sf"/>
</dbReference>
<dbReference type="InterPro" id="IPR006530">
    <property type="entry name" value="YD"/>
</dbReference>
<evidence type="ECO:0000256" key="1">
    <source>
        <dbReference type="ARBA" id="ARBA00022737"/>
    </source>
</evidence>
<dbReference type="EMBL" id="JAAFYZ010000193">
    <property type="protein sequence ID" value="MBS2552516.1"/>
    <property type="molecule type" value="Genomic_DNA"/>
</dbReference>
<keyword evidence="2" id="KW-0175">Coiled coil</keyword>
<organism evidence="6 7">
    <name type="scientific">Catenulispora pinistramenti</name>
    <dbReference type="NCBI Taxonomy" id="2705254"/>
    <lineage>
        <taxon>Bacteria</taxon>
        <taxon>Bacillati</taxon>
        <taxon>Actinomycetota</taxon>
        <taxon>Actinomycetes</taxon>
        <taxon>Catenulisporales</taxon>
        <taxon>Catenulisporaceae</taxon>
        <taxon>Catenulispora</taxon>
    </lineage>
</organism>
<dbReference type="Pfam" id="PF20148">
    <property type="entry name" value="DUF6531"/>
    <property type="match status" value="1"/>
</dbReference>
<evidence type="ECO:0008006" key="8">
    <source>
        <dbReference type="Google" id="ProtNLM"/>
    </source>
</evidence>
<protein>
    <recommendedName>
        <fullName evidence="8">YD repeat protein</fullName>
    </recommendedName>
</protein>
<dbReference type="Pfam" id="PF21725">
    <property type="entry name" value="T7SS_signal"/>
    <property type="match status" value="1"/>
</dbReference>
<dbReference type="InterPro" id="IPR050708">
    <property type="entry name" value="T6SS_VgrG/RHS"/>
</dbReference>
<evidence type="ECO:0000259" key="4">
    <source>
        <dbReference type="Pfam" id="PF21725"/>
    </source>
</evidence>
<dbReference type="InterPro" id="IPR049082">
    <property type="entry name" value="T7SS_signal"/>
</dbReference>
<dbReference type="Gene3D" id="2.180.10.10">
    <property type="entry name" value="RHS repeat-associated core"/>
    <property type="match status" value="2"/>
</dbReference>
<dbReference type="Pfam" id="PF25023">
    <property type="entry name" value="TEN_YD-shell"/>
    <property type="match status" value="2"/>
</dbReference>
<feature type="domain" description="Putative T7SS secretion signal" evidence="4">
    <location>
        <begin position="19"/>
        <end position="187"/>
    </location>
</feature>
<dbReference type="SUPFAM" id="SSF75011">
    <property type="entry name" value="3-carboxy-cis,cis-mucoante lactonizing enzyme"/>
    <property type="match status" value="1"/>
</dbReference>
<dbReference type="PANTHER" id="PTHR32305:SF15">
    <property type="entry name" value="PROTEIN RHSA-RELATED"/>
    <property type="match status" value="1"/>
</dbReference>
<dbReference type="SUPFAM" id="SSF140453">
    <property type="entry name" value="EsxAB dimer-like"/>
    <property type="match status" value="1"/>
</dbReference>
<accession>A0ABS5L2G1</accession>
<dbReference type="InterPro" id="IPR056823">
    <property type="entry name" value="TEN-like_YD-shell"/>
</dbReference>
<feature type="coiled-coil region" evidence="2">
    <location>
        <begin position="97"/>
        <end position="175"/>
    </location>
</feature>
<gene>
    <name evidence="6" type="ORF">KGQ19_37245</name>
</gene>
<evidence type="ECO:0000256" key="2">
    <source>
        <dbReference type="SAM" id="Coils"/>
    </source>
</evidence>
<name>A0ABS5L2G1_9ACTN</name>
<dbReference type="InterPro" id="IPR045351">
    <property type="entry name" value="DUF6531"/>
</dbReference>
<dbReference type="InterPro" id="IPR031325">
    <property type="entry name" value="RHS_repeat"/>
</dbReference>
<evidence type="ECO:0000259" key="5">
    <source>
        <dbReference type="Pfam" id="PF25023"/>
    </source>
</evidence>
<comment type="caution">
    <text evidence="6">The sequence shown here is derived from an EMBL/GenBank/DDBJ whole genome shotgun (WGS) entry which is preliminary data.</text>
</comment>
<feature type="domain" description="DUF6531" evidence="3">
    <location>
        <begin position="343"/>
        <end position="414"/>
    </location>
</feature>
<dbReference type="PANTHER" id="PTHR32305">
    <property type="match status" value="1"/>
</dbReference>
<dbReference type="Pfam" id="PF05593">
    <property type="entry name" value="RHS_repeat"/>
    <property type="match status" value="2"/>
</dbReference>
<dbReference type="Proteomes" id="UP000730482">
    <property type="component" value="Unassembled WGS sequence"/>
</dbReference>
<keyword evidence="7" id="KW-1185">Reference proteome</keyword>
<evidence type="ECO:0000313" key="7">
    <source>
        <dbReference type="Proteomes" id="UP000730482"/>
    </source>
</evidence>
<dbReference type="RefSeq" id="WP_212018173.1">
    <property type="nucleotide sequence ID" value="NZ_JAAFYZ010000193.1"/>
</dbReference>
<sequence length="1204" mass="130185">MARPTGWDVLGLDGDPTPGVVESVQALAKEFGDFAHDVEAAYRSLNSFGADTAAMQWVGQTAESFKGQYGPLPGRLQKLYTSYSEASDALSAYAPQLQAAQSKADSALRQAQDANVDLQRAATNANTAAADLKTAQQNHVAIPNPQAVTDAQTTHDTAQTNLNNAKVAMAALTKQANDAYSDRIAAAKTCATALHHAQSDGIHNKHWWEHLGADLAEWGGKIAEIANDLAPILDVIALATSWIPGVDVITAGLAEADNLIALAGTGLEIAGDAMQGHWSDALMGAGMLGLTFVGGKAFSAIGGKALGSLAGKFGKGVDEGVEDSIGAEARSANGVSKCANGVDPVDLVSGEMVSNETDLELPGVLPVILRRTYSSGYDTGRLFGPGWSSTLDQRLSINEAGIHFAGDDGQVLHYEMPSGNEPVLPTRGARWPLTWDHHTDEIRIFDPETGLTRHFPVVHYSDEFGQIRDLAAMADRNSNRTSILRDEYGTPSGLESPGYHLAVDTVVTEAGPRVAGIRLLAGETQNWTTAKRYRYDDRGRLTGVIDSSGVPYIYEWDDSNRVTAWVDRIGYRYVYEYGSDGRVMRSIGNGGYLSGALEYRDDERCTVLTNSLGQRTTYTYDENGHVSSITDPLGNTAFTEYDRYGRVLSMTDQTGSTTRYTLSENGAATAISDAAGGTTTIEYDANGFPALVITPSGAQWRYRYDARGSLVETVDPLGASTRSAHDDRGALVEIIDPLGGRTLIRNNAAGLPVSVTARDHRGLVLAQTDALGNVTDFVWDDEGRLTAVTRPDGGTEAWMWDANGALVAHTTATGSTTQYEIGPFGRQSARIEPDGARYEFVHDTELRLTAVVSPQQSTWNYAYDPAGRLVSESDFSDRALSYSLDPAGNLVRRANSVGQAVEFSRDVLGRVVEQRTSEGDLTVFEYDAEGGLVRARGADCDLAFARDPLGRPLTESVDGQDVTFAYDALGRKTSRTTPSGRASQWRYDAMGRPVVLAVGDHEIRFDHDRAGRETRRWIGAEIALNHEWDPVGRLQARRVLSHAGQDVADGMRVIHEQVWTRRVDGVVDSMFDTVSGLKRLALDSAGRITAVQGSTWSEEYAYDPMGNLVQAADSRTPDGDAIGDREMTGTILRHAGRTHYDYDGQGRLAKVTRRLLSGGAKTWTYSYDALDQMVESTTPDGNRWAYRYDPLGRQAPARLGRFNG</sequence>
<evidence type="ECO:0000259" key="3">
    <source>
        <dbReference type="Pfam" id="PF20148"/>
    </source>
</evidence>